<keyword evidence="6" id="KW-1133">Transmembrane helix</keyword>
<evidence type="ECO:0000313" key="10">
    <source>
        <dbReference type="EMBL" id="GAX61314.1"/>
    </source>
</evidence>
<dbReference type="SUPFAM" id="SSF56317">
    <property type="entry name" value="Carbon-nitrogen hydrolase"/>
    <property type="match status" value="1"/>
</dbReference>
<evidence type="ECO:0000256" key="5">
    <source>
        <dbReference type="ARBA" id="ARBA00022692"/>
    </source>
</evidence>
<keyword evidence="11" id="KW-1185">Reference proteome</keyword>
<keyword evidence="7" id="KW-0472">Membrane</keyword>
<dbReference type="InterPro" id="IPR036526">
    <property type="entry name" value="C-N_Hydrolase_sf"/>
</dbReference>
<feature type="domain" description="CN hydrolase" evidence="9">
    <location>
        <begin position="1"/>
        <end position="221"/>
    </location>
</feature>
<keyword evidence="3" id="KW-1003">Cell membrane</keyword>
<keyword evidence="10" id="KW-0449">Lipoprotein</keyword>
<evidence type="ECO:0000313" key="11">
    <source>
        <dbReference type="Proteomes" id="UP000218542"/>
    </source>
</evidence>
<evidence type="ECO:0000256" key="4">
    <source>
        <dbReference type="ARBA" id="ARBA00022679"/>
    </source>
</evidence>
<keyword evidence="4 10" id="KW-0808">Transferase</keyword>
<dbReference type="Gene3D" id="3.60.110.10">
    <property type="entry name" value="Carbon-nitrogen hydrolase"/>
    <property type="match status" value="1"/>
</dbReference>
<dbReference type="GO" id="GO:0016410">
    <property type="term" value="F:N-acyltransferase activity"/>
    <property type="evidence" value="ECO:0007669"/>
    <property type="project" value="InterPro"/>
</dbReference>
<organism evidence="10 11">
    <name type="scientific">Candidatus Scalindua japonica</name>
    <dbReference type="NCBI Taxonomy" id="1284222"/>
    <lineage>
        <taxon>Bacteria</taxon>
        <taxon>Pseudomonadati</taxon>
        <taxon>Planctomycetota</taxon>
        <taxon>Candidatus Brocadiia</taxon>
        <taxon>Candidatus Brocadiales</taxon>
        <taxon>Candidatus Scalinduaceae</taxon>
        <taxon>Candidatus Scalindua</taxon>
    </lineage>
</organism>
<evidence type="ECO:0000256" key="8">
    <source>
        <dbReference type="ARBA" id="ARBA00023315"/>
    </source>
</evidence>
<evidence type="ECO:0000259" key="9">
    <source>
        <dbReference type="PROSITE" id="PS50263"/>
    </source>
</evidence>
<proteinExistence type="inferred from homology"/>
<evidence type="ECO:0000256" key="6">
    <source>
        <dbReference type="ARBA" id="ARBA00022989"/>
    </source>
</evidence>
<dbReference type="NCBIfam" id="TIGR00546">
    <property type="entry name" value="lnt"/>
    <property type="match status" value="1"/>
</dbReference>
<comment type="similarity">
    <text evidence="2">Belongs to the CN hydrolase family. Apolipoprotein N-acyltransferase subfamily.</text>
</comment>
<evidence type="ECO:0000256" key="7">
    <source>
        <dbReference type="ARBA" id="ARBA00023136"/>
    </source>
</evidence>
<evidence type="ECO:0000256" key="3">
    <source>
        <dbReference type="ARBA" id="ARBA00022475"/>
    </source>
</evidence>
<keyword evidence="8 10" id="KW-0012">Acyltransferase</keyword>
<comment type="subcellular location">
    <subcellularLocation>
        <location evidence="1">Cell membrane</location>
        <topology evidence="1">Multi-pass membrane protein</topology>
    </subcellularLocation>
</comment>
<dbReference type="AlphaFoldDB" id="A0A286TZL5"/>
<dbReference type="PROSITE" id="PS50263">
    <property type="entry name" value="CN_HYDROLASE"/>
    <property type="match status" value="1"/>
</dbReference>
<dbReference type="GO" id="GO:0005886">
    <property type="term" value="C:plasma membrane"/>
    <property type="evidence" value="ECO:0007669"/>
    <property type="project" value="UniProtKB-SubCell"/>
</dbReference>
<evidence type="ECO:0000256" key="1">
    <source>
        <dbReference type="ARBA" id="ARBA00004651"/>
    </source>
</evidence>
<reference evidence="11" key="1">
    <citation type="journal article" date="2017" name="Environ. Microbiol. Rep.">
        <title>Genetic Diversity of Marine Anaerobic Ammonium-Oxidizing Bacteria as Revealed by Genomic and Proteomic Analyses of 'Candidatus Scalindua japonica'.</title>
        <authorList>
            <person name="Oshiki M."/>
            <person name="Mizuto K."/>
            <person name="Kimura Z."/>
            <person name="Kindaichi T."/>
            <person name="Satoh H."/>
            <person name="Okabe S."/>
        </authorList>
    </citation>
    <scope>NUCLEOTIDE SEQUENCE [LARGE SCALE GENOMIC DNA]</scope>
    <source>
        <strain evidence="11">husup-a2</strain>
    </source>
</reference>
<evidence type="ECO:0000256" key="2">
    <source>
        <dbReference type="ARBA" id="ARBA00010065"/>
    </source>
</evidence>
<dbReference type="PANTHER" id="PTHR38686">
    <property type="entry name" value="APOLIPOPROTEIN N-ACYLTRANSFERASE"/>
    <property type="match status" value="1"/>
</dbReference>
<dbReference type="GO" id="GO:0042158">
    <property type="term" value="P:lipoprotein biosynthetic process"/>
    <property type="evidence" value="ECO:0007669"/>
    <property type="project" value="InterPro"/>
</dbReference>
<keyword evidence="5" id="KW-0812">Transmembrane</keyword>
<dbReference type="InterPro" id="IPR004563">
    <property type="entry name" value="Apolipo_AcylTrfase"/>
</dbReference>
<dbReference type="InterPro" id="IPR003010">
    <property type="entry name" value="C-N_Hydrolase"/>
</dbReference>
<comment type="caution">
    <text evidence="10">The sequence shown here is derived from an EMBL/GenBank/DDBJ whole genome shotgun (WGS) entry which is preliminary data.</text>
</comment>
<dbReference type="Pfam" id="PF00795">
    <property type="entry name" value="CN_hydrolase"/>
    <property type="match status" value="1"/>
</dbReference>
<sequence length="258" mass="29200">MVPGILNIDPKILNREIDNLSKESVRIITDATYANLLLGGTAIDVRDASALYFNTAFYFDRNGSYINRYDKIYLVPFGEFIPFEKWLSFFSYLVPYSVSLSGGEQRTIFELDTGKGSRNCKFGVIICYEDTVASLVRKFRKDGADFMINITNDAWFHNSSELDQHLAVMVFRAVENRTSITRAANSGISSFIAPNGEIYDYLHSKKKYKEIEGILCNKIRFENSANSWYTNHGDVFAISCVSVTAVLFLAALTKRIFA</sequence>
<dbReference type="EMBL" id="BAOS01000022">
    <property type="protein sequence ID" value="GAX61314.1"/>
    <property type="molecule type" value="Genomic_DNA"/>
</dbReference>
<name>A0A286TZL5_9BACT</name>
<protein>
    <submittedName>
        <fullName evidence="10">Apolipoprotein N-acyltransferase</fullName>
    </submittedName>
</protein>
<gene>
    <name evidence="10" type="ORF">SCALIN_C22_0023</name>
</gene>
<accession>A0A286TZL5</accession>
<dbReference type="Proteomes" id="UP000218542">
    <property type="component" value="Unassembled WGS sequence"/>
</dbReference>
<dbReference type="CDD" id="cd07571">
    <property type="entry name" value="ALP_N-acyl_transferase"/>
    <property type="match status" value="1"/>
</dbReference>
<dbReference type="PANTHER" id="PTHR38686:SF1">
    <property type="entry name" value="APOLIPOPROTEIN N-ACYLTRANSFERASE"/>
    <property type="match status" value="1"/>
</dbReference>